<evidence type="ECO:0000313" key="2">
    <source>
        <dbReference type="Proteomes" id="UP000011991"/>
    </source>
</evidence>
<dbReference type="PATRIC" id="fig|1265738.3.peg.3770"/>
<accession>M5RJ28</accession>
<name>M5RJ28_9BACT</name>
<dbReference type="Proteomes" id="UP000011991">
    <property type="component" value="Unassembled WGS sequence"/>
</dbReference>
<gene>
    <name evidence="1" type="ORF">RMSM_03766</name>
</gene>
<dbReference type="EMBL" id="ANOG01000540">
    <property type="protein sequence ID" value="EMI19308.1"/>
    <property type="molecule type" value="Genomic_DNA"/>
</dbReference>
<keyword evidence="2" id="KW-1185">Reference proteome</keyword>
<sequence length="65" mass="6830">MANNAVANATLAVIISDVRTENCIGGRVASLEDLLVIGKHLAAKDANRKSNRGLRFNEIVPLSAG</sequence>
<dbReference type="AlphaFoldDB" id="M5RJ28"/>
<proteinExistence type="predicted"/>
<protein>
    <submittedName>
        <fullName evidence="1">Uncharacterized protein</fullName>
    </submittedName>
</protein>
<reference evidence="1 2" key="1">
    <citation type="journal article" date="2013" name="Mar. Genomics">
        <title>Expression of sulfatases in Rhodopirellula baltica and the diversity of sulfatases in the genus Rhodopirellula.</title>
        <authorList>
            <person name="Wegner C.E."/>
            <person name="Richter-Heitmann T."/>
            <person name="Klindworth A."/>
            <person name="Klockow C."/>
            <person name="Richter M."/>
            <person name="Achstetter T."/>
            <person name="Glockner F.O."/>
            <person name="Harder J."/>
        </authorList>
    </citation>
    <scope>NUCLEOTIDE SEQUENCE [LARGE SCALE GENOMIC DNA]</scope>
    <source>
        <strain evidence="1 2">SM1</strain>
    </source>
</reference>
<comment type="caution">
    <text evidence="1">The sequence shown here is derived from an EMBL/GenBank/DDBJ whole genome shotgun (WGS) entry which is preliminary data.</text>
</comment>
<evidence type="ECO:0000313" key="1">
    <source>
        <dbReference type="EMBL" id="EMI19308.1"/>
    </source>
</evidence>
<organism evidence="1 2">
    <name type="scientific">Rhodopirellula maiorica SM1</name>
    <dbReference type="NCBI Taxonomy" id="1265738"/>
    <lineage>
        <taxon>Bacteria</taxon>
        <taxon>Pseudomonadati</taxon>
        <taxon>Planctomycetota</taxon>
        <taxon>Planctomycetia</taxon>
        <taxon>Pirellulales</taxon>
        <taxon>Pirellulaceae</taxon>
        <taxon>Novipirellula</taxon>
    </lineage>
</organism>